<dbReference type="WBParaSite" id="NBR_0001158201-mRNA-1">
    <property type="protein sequence ID" value="NBR_0001158201-mRNA-1"/>
    <property type="gene ID" value="NBR_0001158201"/>
</dbReference>
<organism evidence="3">
    <name type="scientific">Nippostrongylus brasiliensis</name>
    <name type="common">Rat hookworm</name>
    <dbReference type="NCBI Taxonomy" id="27835"/>
    <lineage>
        <taxon>Eukaryota</taxon>
        <taxon>Metazoa</taxon>
        <taxon>Ecdysozoa</taxon>
        <taxon>Nematoda</taxon>
        <taxon>Chromadorea</taxon>
        <taxon>Rhabditida</taxon>
        <taxon>Rhabditina</taxon>
        <taxon>Rhabditomorpha</taxon>
        <taxon>Strongyloidea</taxon>
        <taxon>Heligmosomidae</taxon>
        <taxon>Nippostrongylus</taxon>
    </lineage>
</organism>
<sequence length="142" mass="14794">MPSKLLVCGEHKREDVSFGLPVFGVSVDGVEVKDVDLIVNCPVPPPVYVYEGYVQFTPPRICLGHISPFYLQYVDGGGGGGGGGGQVVAVGTVGGGGGGGGGGVRGGGGEEERYIIIEDDGYCRPQCKRLYNVEDQSTFYGM</sequence>
<name>A0A0N4Y685_NIPBR</name>
<accession>A0A0N4Y685</accession>
<keyword evidence="2" id="KW-1185">Reference proteome</keyword>
<proteinExistence type="predicted"/>
<dbReference type="AlphaFoldDB" id="A0A0N4Y685"/>
<dbReference type="EMBL" id="UYSL01020556">
    <property type="protein sequence ID" value="VDL75172.1"/>
    <property type="molecule type" value="Genomic_DNA"/>
</dbReference>
<reference evidence="3" key="1">
    <citation type="submission" date="2017-02" db="UniProtKB">
        <authorList>
            <consortium name="WormBaseParasite"/>
        </authorList>
    </citation>
    <scope>IDENTIFICATION</scope>
</reference>
<evidence type="ECO:0000313" key="1">
    <source>
        <dbReference type="EMBL" id="VDL75172.1"/>
    </source>
</evidence>
<evidence type="ECO:0000313" key="2">
    <source>
        <dbReference type="Proteomes" id="UP000271162"/>
    </source>
</evidence>
<protein>
    <submittedName>
        <fullName evidence="1 3">Uncharacterized protein</fullName>
    </submittedName>
</protein>
<evidence type="ECO:0000313" key="3">
    <source>
        <dbReference type="WBParaSite" id="NBR_0001158201-mRNA-1"/>
    </source>
</evidence>
<reference evidence="1 2" key="2">
    <citation type="submission" date="2018-11" db="EMBL/GenBank/DDBJ databases">
        <authorList>
            <consortium name="Pathogen Informatics"/>
        </authorList>
    </citation>
    <scope>NUCLEOTIDE SEQUENCE [LARGE SCALE GENOMIC DNA]</scope>
</reference>
<gene>
    <name evidence="1" type="ORF">NBR_LOCUS11583</name>
</gene>
<dbReference type="Proteomes" id="UP000271162">
    <property type="component" value="Unassembled WGS sequence"/>
</dbReference>